<sequence>MSITYARLEWDDQGRPLSSTYNDVYFSSLSGLEETHYVFLQHNRLAERFARLQDGDCMVIGETGFGTGLNFLCTWQLFRQQAVHDARLHFISVEKFPLQPADLSRALALWPELDEPAQQLASVYRHLLDGVQSICLDNNRVQLSLLIGDAREQLARLDTRTRVNAWFLDGFAPAKNPDMWTDQLFTQLARLSAPDATLATFTSAGFVRRGLQNAGFTMQRNKGFGHKREMLSGWLK</sequence>
<dbReference type="InterPro" id="IPR008471">
    <property type="entry name" value="MnmC-like_methylTransf"/>
</dbReference>
<proteinExistence type="predicted"/>
<dbReference type="Pfam" id="PF05430">
    <property type="entry name" value="Methyltransf_30"/>
    <property type="match status" value="1"/>
</dbReference>
<dbReference type="NCBIfam" id="NF033855">
    <property type="entry name" value="tRNA_MNMC2"/>
    <property type="match status" value="1"/>
</dbReference>
<evidence type="ECO:0000313" key="2">
    <source>
        <dbReference type="EMBL" id="QQG64757.1"/>
    </source>
</evidence>
<accession>A0A7T5VBE4</accession>
<reference evidence="2 3" key="1">
    <citation type="submission" date="2020-05" db="EMBL/GenBank/DDBJ databases">
        <title>Complete genome of Desulfobulbus oligotrophicus.</title>
        <authorList>
            <person name="Podar M."/>
        </authorList>
    </citation>
    <scope>NUCLEOTIDE SEQUENCE [LARGE SCALE GENOMIC DNA]</scope>
    <source>
        <strain evidence="2 3">Prop6</strain>
    </source>
</reference>
<protein>
    <submittedName>
        <fullName evidence="2">tRNA (5-methylaminomethyl-2-thiouridine)(34)-methyltransferase MnmD</fullName>
    </submittedName>
</protein>
<dbReference type="KEGG" id="dog:HP555_02190"/>
<dbReference type="PANTHER" id="PTHR39963">
    <property type="entry name" value="SLL0983 PROTEIN"/>
    <property type="match status" value="1"/>
</dbReference>
<dbReference type="InterPro" id="IPR047785">
    <property type="entry name" value="tRNA_MNMC2"/>
</dbReference>
<feature type="domain" description="MnmC-like methyltransferase" evidence="1">
    <location>
        <begin position="111"/>
        <end position="235"/>
    </location>
</feature>
<dbReference type="Gene3D" id="3.40.50.150">
    <property type="entry name" value="Vaccinia Virus protein VP39"/>
    <property type="match status" value="1"/>
</dbReference>
<keyword evidence="2" id="KW-0489">Methyltransferase</keyword>
<keyword evidence="2" id="KW-0808">Transferase</keyword>
<dbReference type="Proteomes" id="UP000596092">
    <property type="component" value="Chromosome"/>
</dbReference>
<evidence type="ECO:0000259" key="1">
    <source>
        <dbReference type="Pfam" id="PF05430"/>
    </source>
</evidence>
<dbReference type="PANTHER" id="PTHR39963:SF1">
    <property type="entry name" value="MNMC-LIKE METHYLTRANSFERASE DOMAIN-CONTAINING PROTEIN"/>
    <property type="match status" value="1"/>
</dbReference>
<keyword evidence="3" id="KW-1185">Reference proteome</keyword>
<dbReference type="InterPro" id="IPR029063">
    <property type="entry name" value="SAM-dependent_MTases_sf"/>
</dbReference>
<dbReference type="GO" id="GO:0004808">
    <property type="term" value="F:tRNA (5-methylaminomethyl-2-thiouridylate)(34)-methyltransferase activity"/>
    <property type="evidence" value="ECO:0007669"/>
    <property type="project" value="InterPro"/>
</dbReference>
<gene>
    <name evidence="2" type="primary">mnmD</name>
    <name evidence="2" type="ORF">HP555_02190</name>
</gene>
<dbReference type="GO" id="GO:0016645">
    <property type="term" value="F:oxidoreductase activity, acting on the CH-NH group of donors"/>
    <property type="evidence" value="ECO:0007669"/>
    <property type="project" value="InterPro"/>
</dbReference>
<dbReference type="GO" id="GO:0032259">
    <property type="term" value="P:methylation"/>
    <property type="evidence" value="ECO:0007669"/>
    <property type="project" value="UniProtKB-KW"/>
</dbReference>
<evidence type="ECO:0000313" key="3">
    <source>
        <dbReference type="Proteomes" id="UP000596092"/>
    </source>
</evidence>
<dbReference type="AlphaFoldDB" id="A0A7T5VBE4"/>
<organism evidence="2 3">
    <name type="scientific">Desulfobulbus oligotrophicus</name>
    <dbReference type="NCBI Taxonomy" id="1909699"/>
    <lineage>
        <taxon>Bacteria</taxon>
        <taxon>Pseudomonadati</taxon>
        <taxon>Thermodesulfobacteriota</taxon>
        <taxon>Desulfobulbia</taxon>
        <taxon>Desulfobulbales</taxon>
        <taxon>Desulfobulbaceae</taxon>
        <taxon>Desulfobulbus</taxon>
    </lineage>
</organism>
<dbReference type="EMBL" id="CP054140">
    <property type="protein sequence ID" value="QQG64757.1"/>
    <property type="molecule type" value="Genomic_DNA"/>
</dbReference>
<name>A0A7T5VBE4_9BACT</name>